<name>A0A4U5NET1_STECR</name>
<proteinExistence type="inferred from homology"/>
<dbReference type="GO" id="GO:0003676">
    <property type="term" value="F:nucleic acid binding"/>
    <property type="evidence" value="ECO:0007669"/>
    <property type="project" value="InterPro"/>
</dbReference>
<evidence type="ECO:0000256" key="2">
    <source>
        <dbReference type="ARBA" id="ARBA00022722"/>
    </source>
</evidence>
<gene>
    <name evidence="7" type="ORF">L596_015384</name>
</gene>
<dbReference type="GO" id="GO:0000175">
    <property type="term" value="F:3'-5'-RNA exonuclease activity"/>
    <property type="evidence" value="ECO:0007669"/>
    <property type="project" value="InterPro"/>
</dbReference>
<evidence type="ECO:0000256" key="4">
    <source>
        <dbReference type="ARBA" id="ARBA00022839"/>
    </source>
</evidence>
<evidence type="ECO:0000313" key="7">
    <source>
        <dbReference type="EMBL" id="TKR81527.1"/>
    </source>
</evidence>
<keyword evidence="2" id="KW-0540">Nuclease</keyword>
<dbReference type="Pfam" id="PF00929">
    <property type="entry name" value="RNase_T"/>
    <property type="match status" value="1"/>
</dbReference>
<sequence length="204" mass="23426">MLPIRSFSAACTRLIRGMASQASAAKKGDRLIWIDCEMTGLDLEKNTLVEIACIVTEGDLEIVAEGPSIVIHQNKETLDNMTDWCKNTFAKNGLTKRIEESKISMDEAEKQVLAFVREYTEAGKCPLAGNTVGMDRRFIEKCMPDLGHHFHYRTVDVSSFKEMIRRWKPEEYRQVPPKTEQHLALADIKESIEELKYYKKHFIK</sequence>
<dbReference type="SMART" id="SM00479">
    <property type="entry name" value="EXOIII"/>
    <property type="match status" value="1"/>
</dbReference>
<comment type="caution">
    <text evidence="7">The sequence shown here is derived from an EMBL/GenBank/DDBJ whole genome shotgun (WGS) entry which is preliminary data.</text>
</comment>
<dbReference type="AlphaFoldDB" id="A0A4U5NET1"/>
<dbReference type="InterPro" id="IPR022894">
    <property type="entry name" value="Oligoribonuclease"/>
</dbReference>
<keyword evidence="3" id="KW-0378">Hydrolase</keyword>
<evidence type="ECO:0000256" key="5">
    <source>
        <dbReference type="ARBA" id="ARBA00072681"/>
    </source>
</evidence>
<reference evidence="7" key="1">
    <citation type="submission" date="2013-11" db="EMBL/GenBank/DDBJ databases">
        <authorList>
            <person name="Sternberg P."/>
            <person name="Dillman A."/>
            <person name="Macchietto M."/>
        </authorList>
    </citation>
    <scope>NUCLEOTIDE SEQUENCE</scope>
    <source>
        <strain evidence="7">ALL</strain>
    </source>
</reference>
<dbReference type="Gene3D" id="3.30.420.10">
    <property type="entry name" value="Ribonuclease H-like superfamily/Ribonuclease H"/>
    <property type="match status" value="1"/>
</dbReference>
<dbReference type="PANTHER" id="PTHR11046:SF0">
    <property type="entry name" value="OLIGORIBONUCLEASE, MITOCHONDRIAL"/>
    <property type="match status" value="1"/>
</dbReference>
<dbReference type="OrthoDB" id="270189at2759"/>
<accession>A0A4U5NET1</accession>
<dbReference type="GO" id="GO:0005739">
    <property type="term" value="C:mitochondrion"/>
    <property type="evidence" value="ECO:0007669"/>
    <property type="project" value="TreeGrafter"/>
</dbReference>
<keyword evidence="4" id="KW-0269">Exonuclease</keyword>
<reference evidence="7" key="3">
    <citation type="journal article" date="2019" name="G3 (Bethesda)">
        <title>Hybrid Assembly of the Genome of the Entomopathogenic Nematode Steinernema carpocapsae Identifies the X-Chromosome.</title>
        <authorList>
            <person name="Serra L."/>
            <person name="Macchietto M."/>
            <person name="Macias-Munoz A."/>
            <person name="McGill C.J."/>
            <person name="Rodriguez I.M."/>
            <person name="Rodriguez B."/>
            <person name="Murad R."/>
            <person name="Mortazavi A."/>
        </authorList>
    </citation>
    <scope>NUCLEOTIDE SEQUENCE</scope>
    <source>
        <strain evidence="7">ALL</strain>
    </source>
</reference>
<evidence type="ECO:0000259" key="6">
    <source>
        <dbReference type="SMART" id="SM00479"/>
    </source>
</evidence>
<dbReference type="CDD" id="cd06135">
    <property type="entry name" value="Orn"/>
    <property type="match status" value="1"/>
</dbReference>
<dbReference type="EMBL" id="AZBU02000004">
    <property type="protein sequence ID" value="TKR81527.1"/>
    <property type="molecule type" value="Genomic_DNA"/>
</dbReference>
<dbReference type="InterPro" id="IPR012337">
    <property type="entry name" value="RNaseH-like_sf"/>
</dbReference>
<dbReference type="SUPFAM" id="SSF53098">
    <property type="entry name" value="Ribonuclease H-like"/>
    <property type="match status" value="1"/>
</dbReference>
<dbReference type="FunFam" id="3.30.420.10:FF:000003">
    <property type="entry name" value="Oligoribonuclease"/>
    <property type="match status" value="1"/>
</dbReference>
<dbReference type="InterPro" id="IPR013520">
    <property type="entry name" value="Ribonucl_H"/>
</dbReference>
<organism evidence="7">
    <name type="scientific">Steinernema carpocapsae</name>
    <name type="common">Entomopathogenic nematode</name>
    <dbReference type="NCBI Taxonomy" id="34508"/>
    <lineage>
        <taxon>Eukaryota</taxon>
        <taxon>Metazoa</taxon>
        <taxon>Ecdysozoa</taxon>
        <taxon>Nematoda</taxon>
        <taxon>Chromadorea</taxon>
        <taxon>Rhabditida</taxon>
        <taxon>Tylenchina</taxon>
        <taxon>Panagrolaimomorpha</taxon>
        <taxon>Strongyloidoidea</taxon>
        <taxon>Steinernematidae</taxon>
        <taxon>Steinernema</taxon>
    </lineage>
</organism>
<dbReference type="STRING" id="34508.A0A4U5NET1"/>
<feature type="domain" description="Exonuclease" evidence="6">
    <location>
        <begin position="30"/>
        <end position="204"/>
    </location>
</feature>
<dbReference type="PANTHER" id="PTHR11046">
    <property type="entry name" value="OLIGORIBONUCLEASE, MITOCHONDRIAL"/>
    <property type="match status" value="1"/>
</dbReference>
<evidence type="ECO:0000256" key="3">
    <source>
        <dbReference type="ARBA" id="ARBA00022801"/>
    </source>
</evidence>
<reference evidence="7" key="2">
    <citation type="journal article" date="2015" name="Genome Biol.">
        <title>Comparative genomics of Steinernema reveals deeply conserved gene regulatory networks.</title>
        <authorList>
            <person name="Dillman A.R."/>
            <person name="Macchietto M."/>
            <person name="Porter C.F."/>
            <person name="Rogers A."/>
            <person name="Williams B."/>
            <person name="Antoshechkin I."/>
            <person name="Lee M.M."/>
            <person name="Goodwin Z."/>
            <person name="Lu X."/>
            <person name="Lewis E.E."/>
            <person name="Goodrich-Blair H."/>
            <person name="Stock S.P."/>
            <person name="Adams B.J."/>
            <person name="Sternberg P.W."/>
            <person name="Mortazavi A."/>
        </authorList>
    </citation>
    <scope>NUCLEOTIDE SEQUENCE [LARGE SCALE GENOMIC DNA]</scope>
    <source>
        <strain evidence="7">ALL</strain>
    </source>
</reference>
<evidence type="ECO:0000256" key="1">
    <source>
        <dbReference type="ARBA" id="ARBA00009921"/>
    </source>
</evidence>
<protein>
    <recommendedName>
        <fullName evidence="5">Probable oligoribonuclease</fullName>
    </recommendedName>
</protein>
<comment type="similarity">
    <text evidence="1">Belongs to the oligoribonuclease family.</text>
</comment>
<dbReference type="NCBIfam" id="NF003765">
    <property type="entry name" value="PRK05359.1"/>
    <property type="match status" value="1"/>
</dbReference>
<dbReference type="InterPro" id="IPR036397">
    <property type="entry name" value="RNaseH_sf"/>
</dbReference>